<dbReference type="GO" id="GO:0015627">
    <property type="term" value="C:type II protein secretion system complex"/>
    <property type="evidence" value="ECO:0007669"/>
    <property type="project" value="InterPro"/>
</dbReference>
<dbReference type="EMBL" id="JACCKX010000001">
    <property type="protein sequence ID" value="NZA01337.1"/>
    <property type="molecule type" value="Genomic_DNA"/>
</dbReference>
<dbReference type="AlphaFoldDB" id="A0A853IV62"/>
<protein>
    <submittedName>
        <fullName evidence="2">Type II secretion system protein M</fullName>
    </submittedName>
</protein>
<dbReference type="Proteomes" id="UP000589716">
    <property type="component" value="Unassembled WGS sequence"/>
</dbReference>
<comment type="caution">
    <text evidence="2">The sequence shown here is derived from an EMBL/GenBank/DDBJ whole genome shotgun (WGS) entry which is preliminary data.</text>
</comment>
<organism evidence="2 3">
    <name type="scientific">Ottowia beijingensis</name>
    <dbReference type="NCBI Taxonomy" id="1207057"/>
    <lineage>
        <taxon>Bacteria</taxon>
        <taxon>Pseudomonadati</taxon>
        <taxon>Pseudomonadota</taxon>
        <taxon>Betaproteobacteria</taxon>
        <taxon>Burkholderiales</taxon>
        <taxon>Comamonadaceae</taxon>
        <taxon>Ottowia</taxon>
    </lineage>
</organism>
<feature type="coiled-coil region" evidence="1">
    <location>
        <begin position="50"/>
        <end position="80"/>
    </location>
</feature>
<reference evidence="2 3" key="1">
    <citation type="submission" date="2020-07" db="EMBL/GenBank/DDBJ databases">
        <authorList>
            <person name="Maaloum M."/>
        </authorList>
    </citation>
    <scope>NUCLEOTIDE SEQUENCE [LARGE SCALE GENOMIC DNA]</scope>
    <source>
        <strain evidence="2 3">GCS-AN-3</strain>
    </source>
</reference>
<sequence length="170" mass="18073">MSRPPRSPNPLAAAWARLGARERRLAALAATVVGLALLWWLGLAPALRTLREADSQRAALQVQAQQMQRLKTEAEALKALPRLSRDEALRALEAAVKQRLGATGQLSVVGDRANVALKETPADALAQWLADARINARATPVDARLTRGANTAPGAPVLWSGTLSLSLPGQ</sequence>
<gene>
    <name evidence="2" type="ORF">H0I39_05365</name>
</gene>
<evidence type="ECO:0000256" key="1">
    <source>
        <dbReference type="SAM" id="Coils"/>
    </source>
</evidence>
<proteinExistence type="predicted"/>
<name>A0A853IV62_9BURK</name>
<dbReference type="Pfam" id="PF04612">
    <property type="entry name" value="T2SSM"/>
    <property type="match status" value="1"/>
</dbReference>
<evidence type="ECO:0000313" key="2">
    <source>
        <dbReference type="EMBL" id="NZA01337.1"/>
    </source>
</evidence>
<evidence type="ECO:0000313" key="3">
    <source>
        <dbReference type="Proteomes" id="UP000589716"/>
    </source>
</evidence>
<accession>A0A853IV62</accession>
<dbReference type="RefSeq" id="WP_180549825.1">
    <property type="nucleotide sequence ID" value="NZ_DAIPTI010000061.1"/>
</dbReference>
<dbReference type="InterPro" id="IPR007690">
    <property type="entry name" value="T2SS_GspM"/>
</dbReference>
<dbReference type="GO" id="GO:0015628">
    <property type="term" value="P:protein secretion by the type II secretion system"/>
    <property type="evidence" value="ECO:0007669"/>
    <property type="project" value="InterPro"/>
</dbReference>
<keyword evidence="1" id="KW-0175">Coiled coil</keyword>
<keyword evidence="3" id="KW-1185">Reference proteome</keyword>